<dbReference type="AlphaFoldDB" id="A0AAP5I7U4"/>
<evidence type="ECO:0000256" key="1">
    <source>
        <dbReference type="SAM" id="Phobius"/>
    </source>
</evidence>
<feature type="transmembrane region" description="Helical" evidence="1">
    <location>
        <begin position="124"/>
        <end position="144"/>
    </location>
</feature>
<protein>
    <submittedName>
        <fullName evidence="2">Uncharacterized protein</fullName>
    </submittedName>
</protein>
<gene>
    <name evidence="2" type="ORF">G7B40_009785</name>
</gene>
<sequence length="150" mass="16456">MSTELIAERSESVKAGIIAGSCIALAFVVTTLVNNLILLKNCLALSCLNVNTLNWHLLISWAVASFSGLLFGVTYRYIVREDKNPQLKLGAVLAFGLTRSLVQLEVAFSYGYPILPFLVLGVESILWFSLAAIVLDTCIQFGWVKPFKSI</sequence>
<comment type="caution">
    <text evidence="2">The sequence shown here is derived from an EMBL/GenBank/DDBJ whole genome shotgun (WGS) entry which is preliminary data.</text>
</comment>
<organism evidence="2 3">
    <name type="scientific">Aetokthonos hydrillicola Thurmond2011</name>
    <dbReference type="NCBI Taxonomy" id="2712845"/>
    <lineage>
        <taxon>Bacteria</taxon>
        <taxon>Bacillati</taxon>
        <taxon>Cyanobacteriota</taxon>
        <taxon>Cyanophyceae</taxon>
        <taxon>Nostocales</taxon>
        <taxon>Hapalosiphonaceae</taxon>
        <taxon>Aetokthonos</taxon>
    </lineage>
</organism>
<dbReference type="PANTHER" id="PTHR36383:SF1">
    <property type="entry name" value="PROTEIN, PUTATIVE-RELATED"/>
    <property type="match status" value="1"/>
</dbReference>
<keyword evidence="3" id="KW-1185">Reference proteome</keyword>
<evidence type="ECO:0000313" key="3">
    <source>
        <dbReference type="Proteomes" id="UP000667802"/>
    </source>
</evidence>
<proteinExistence type="predicted"/>
<keyword evidence="1" id="KW-0472">Membrane</keyword>
<dbReference type="Proteomes" id="UP000667802">
    <property type="component" value="Unassembled WGS sequence"/>
</dbReference>
<feature type="transmembrane region" description="Helical" evidence="1">
    <location>
        <begin position="58"/>
        <end position="79"/>
    </location>
</feature>
<keyword evidence="1" id="KW-0812">Transmembrane</keyword>
<dbReference type="EMBL" id="JAALHA020000003">
    <property type="protein sequence ID" value="MDR9894853.1"/>
    <property type="molecule type" value="Genomic_DNA"/>
</dbReference>
<reference evidence="3" key="1">
    <citation type="journal article" date="2021" name="Science">
        <title>Hunting the eagle killer: A cyanobacterial neurotoxin causes vacuolar myelinopathy.</title>
        <authorList>
            <person name="Breinlinger S."/>
            <person name="Phillips T.J."/>
            <person name="Haram B.N."/>
            <person name="Mares J."/>
            <person name="Martinez Yerena J.A."/>
            <person name="Hrouzek P."/>
            <person name="Sobotka R."/>
            <person name="Henderson W.M."/>
            <person name="Schmieder P."/>
            <person name="Williams S.M."/>
            <person name="Lauderdale J.D."/>
            <person name="Wilde H.D."/>
            <person name="Gerrin W."/>
            <person name="Kust A."/>
            <person name="Washington J.W."/>
            <person name="Wagner C."/>
            <person name="Geier B."/>
            <person name="Liebeke M."/>
            <person name="Enke H."/>
            <person name="Niedermeyer T.H.J."/>
            <person name="Wilde S.B."/>
        </authorList>
    </citation>
    <scope>NUCLEOTIDE SEQUENCE [LARGE SCALE GENOMIC DNA]</scope>
    <source>
        <strain evidence="3">Thurmond2011</strain>
    </source>
</reference>
<name>A0AAP5I7U4_9CYAN</name>
<keyword evidence="1" id="KW-1133">Transmembrane helix</keyword>
<dbReference type="PANTHER" id="PTHR36383">
    <property type="entry name" value="OS09G0529350 PROTEIN"/>
    <property type="match status" value="1"/>
</dbReference>
<dbReference type="RefSeq" id="WP_208344903.1">
    <property type="nucleotide sequence ID" value="NZ_CAWQFN010000552.1"/>
</dbReference>
<feature type="transmembrane region" description="Helical" evidence="1">
    <location>
        <begin position="12"/>
        <end position="38"/>
    </location>
</feature>
<evidence type="ECO:0000313" key="2">
    <source>
        <dbReference type="EMBL" id="MDR9894853.1"/>
    </source>
</evidence>
<accession>A0AAP5I7U4</accession>